<evidence type="ECO:0000313" key="3">
    <source>
        <dbReference type="EMBL" id="HEW46813.1"/>
    </source>
</evidence>
<accession>A0A7C2ZQ55</accession>
<comment type="caution">
    <text evidence="3">The sequence shown here is derived from an EMBL/GenBank/DDBJ whole genome shotgun (WGS) entry which is preliminary data.</text>
</comment>
<dbReference type="PRINTS" id="PR01438">
    <property type="entry name" value="UNVRSLSTRESS"/>
</dbReference>
<proteinExistence type="inferred from homology"/>
<reference evidence="3" key="1">
    <citation type="journal article" date="2020" name="mSystems">
        <title>Genome- and Community-Level Interaction Insights into Carbon Utilization and Element Cycling Functions of Hydrothermarchaeota in Hydrothermal Sediment.</title>
        <authorList>
            <person name="Zhou Z."/>
            <person name="Liu Y."/>
            <person name="Xu W."/>
            <person name="Pan J."/>
            <person name="Luo Z.H."/>
            <person name="Li M."/>
        </authorList>
    </citation>
    <scope>NUCLEOTIDE SEQUENCE [LARGE SCALE GENOMIC DNA]</scope>
    <source>
        <strain evidence="3">SpSt-132</strain>
    </source>
</reference>
<dbReference type="InterPro" id="IPR006015">
    <property type="entry name" value="Universal_stress_UspA"/>
</dbReference>
<dbReference type="Pfam" id="PF00582">
    <property type="entry name" value="Usp"/>
    <property type="match status" value="2"/>
</dbReference>
<dbReference type="EMBL" id="DSFP01000077">
    <property type="protein sequence ID" value="HEW46813.1"/>
    <property type="molecule type" value="Genomic_DNA"/>
</dbReference>
<feature type="domain" description="UspA" evidence="2">
    <location>
        <begin position="1"/>
        <end position="151"/>
    </location>
</feature>
<organism evidence="3">
    <name type="scientific">Hydrogenobacter sp</name>
    <dbReference type="NCBI Taxonomy" id="2152829"/>
    <lineage>
        <taxon>Bacteria</taxon>
        <taxon>Pseudomonadati</taxon>
        <taxon>Aquificota</taxon>
        <taxon>Aquificia</taxon>
        <taxon>Aquificales</taxon>
        <taxon>Aquificaceae</taxon>
        <taxon>Hydrogenobacter</taxon>
    </lineage>
</organism>
<sequence>MFKRIVVGIDGSKAGWNAKDCAFELGQKLSIPVVGVHIIDSRLLEESFLEDLAGVLGFTYYLGISQKVRDFFENQANALIEEFLTEGRQRGIKVSSFQTVGIPYEELVNQTDPEDLLVIGRKGRRPIRGFLLSSTAEVVSRRSKAPVMLVPEEKRELKRFCVAYDGEEVSKRALNLAKELSKVYEAELYALYVGNKEIEAPEGIELVVEDGIPEEKIVAYCQEKGVDLLFMGAYAKGRLRELFLGSVTSFVMHHINIPLLLVK</sequence>
<dbReference type="SUPFAM" id="SSF52402">
    <property type="entry name" value="Adenine nucleotide alpha hydrolases-like"/>
    <property type="match status" value="2"/>
</dbReference>
<name>A0A7C2ZQ55_9AQUI</name>
<gene>
    <name evidence="3" type="ORF">ENO47_09200</name>
</gene>
<dbReference type="AlphaFoldDB" id="A0A7C2ZQ55"/>
<feature type="domain" description="UspA" evidence="2">
    <location>
        <begin position="199"/>
        <end position="263"/>
    </location>
</feature>
<dbReference type="PANTHER" id="PTHR46268">
    <property type="entry name" value="STRESS RESPONSE PROTEIN NHAX"/>
    <property type="match status" value="1"/>
</dbReference>
<evidence type="ECO:0000256" key="1">
    <source>
        <dbReference type="ARBA" id="ARBA00008791"/>
    </source>
</evidence>
<evidence type="ECO:0000259" key="2">
    <source>
        <dbReference type="Pfam" id="PF00582"/>
    </source>
</evidence>
<comment type="similarity">
    <text evidence="1">Belongs to the universal stress protein A family.</text>
</comment>
<dbReference type="CDD" id="cd00293">
    <property type="entry name" value="USP-like"/>
    <property type="match status" value="2"/>
</dbReference>
<dbReference type="InterPro" id="IPR006016">
    <property type="entry name" value="UspA"/>
</dbReference>
<dbReference type="PANTHER" id="PTHR46268:SF6">
    <property type="entry name" value="UNIVERSAL STRESS PROTEIN UP12"/>
    <property type="match status" value="1"/>
</dbReference>
<dbReference type="Gene3D" id="3.40.50.12370">
    <property type="match status" value="1"/>
</dbReference>
<protein>
    <submittedName>
        <fullName evidence="3">Universal stress protein</fullName>
    </submittedName>
</protein>